<evidence type="ECO:0000259" key="9">
    <source>
        <dbReference type="PROSITE" id="PS50052"/>
    </source>
</evidence>
<organism evidence="10 11">
    <name type="scientific">Botryotinia fuckeliana (strain B05.10)</name>
    <name type="common">Noble rot fungus</name>
    <name type="synonym">Botrytis cinerea</name>
    <dbReference type="NCBI Taxonomy" id="332648"/>
    <lineage>
        <taxon>Eukaryota</taxon>
        <taxon>Fungi</taxon>
        <taxon>Dikarya</taxon>
        <taxon>Ascomycota</taxon>
        <taxon>Pezizomycotina</taxon>
        <taxon>Leotiomycetes</taxon>
        <taxon>Helotiales</taxon>
        <taxon>Sclerotiniaceae</taxon>
        <taxon>Botrytis</taxon>
    </lineage>
</organism>
<dbReference type="GO" id="GO:0004385">
    <property type="term" value="F:GMP kinase activity"/>
    <property type="evidence" value="ECO:0007669"/>
    <property type="project" value="UniProtKB-EC"/>
</dbReference>
<dbReference type="GO" id="GO:0005829">
    <property type="term" value="C:cytosol"/>
    <property type="evidence" value="ECO:0007669"/>
    <property type="project" value="TreeGrafter"/>
</dbReference>
<evidence type="ECO:0000313" key="11">
    <source>
        <dbReference type="Proteomes" id="UP000001798"/>
    </source>
</evidence>
<dbReference type="SMART" id="SM00072">
    <property type="entry name" value="GuKc"/>
    <property type="match status" value="1"/>
</dbReference>
<dbReference type="CDD" id="cd00071">
    <property type="entry name" value="GMPK"/>
    <property type="match status" value="1"/>
</dbReference>
<evidence type="ECO:0000256" key="3">
    <source>
        <dbReference type="ARBA" id="ARBA00016296"/>
    </source>
</evidence>
<dbReference type="NCBIfam" id="TIGR03263">
    <property type="entry name" value="guanyl_kin"/>
    <property type="match status" value="1"/>
</dbReference>
<dbReference type="GeneID" id="5438298"/>
<dbReference type="GO" id="GO:0005524">
    <property type="term" value="F:ATP binding"/>
    <property type="evidence" value="ECO:0007669"/>
    <property type="project" value="UniProtKB-KW"/>
</dbReference>
<keyword evidence="4" id="KW-0808">Transferase</keyword>
<evidence type="ECO:0000256" key="5">
    <source>
        <dbReference type="ARBA" id="ARBA00022741"/>
    </source>
</evidence>
<evidence type="ECO:0000313" key="10">
    <source>
        <dbReference type="EMBL" id="ATZ49441.1"/>
    </source>
</evidence>
<dbReference type="VEuPathDB" id="FungiDB:Bcin04g05910"/>
<dbReference type="InterPro" id="IPR008144">
    <property type="entry name" value="Guanylate_kin-like_dom"/>
</dbReference>
<evidence type="ECO:0000256" key="4">
    <source>
        <dbReference type="ARBA" id="ARBA00022679"/>
    </source>
</evidence>
<reference evidence="10 11" key="2">
    <citation type="journal article" date="2012" name="Eukaryot. Cell">
        <title>Genome update of Botrytis cinerea strains B05.10 and T4.</title>
        <authorList>
            <person name="Staats M."/>
            <person name="van Kan J.A."/>
        </authorList>
    </citation>
    <scope>NUCLEOTIDE SEQUENCE [LARGE SCALE GENOMIC DNA]</scope>
    <source>
        <strain evidence="10 11">B05.10</strain>
    </source>
</reference>
<dbReference type="Proteomes" id="UP000001798">
    <property type="component" value="Chromosome 4"/>
</dbReference>
<dbReference type="OrthoDB" id="6334211at2759"/>
<dbReference type="PANTHER" id="PTHR23117">
    <property type="entry name" value="GUANYLATE KINASE-RELATED"/>
    <property type="match status" value="1"/>
</dbReference>
<keyword evidence="11" id="KW-1185">Reference proteome</keyword>
<dbReference type="AlphaFoldDB" id="A0A384JG52"/>
<gene>
    <name evidence="10" type="primary">Bcguk1</name>
    <name evidence="10" type="ORF">BCIN_04g05910</name>
</gene>
<dbReference type="SUPFAM" id="SSF52540">
    <property type="entry name" value="P-loop containing nucleoside triphosphate hydrolases"/>
    <property type="match status" value="1"/>
</dbReference>
<dbReference type="FunFam" id="3.40.50.300:FF:000776">
    <property type="entry name" value="Guanylate kinase 2"/>
    <property type="match status" value="1"/>
</dbReference>
<dbReference type="PROSITE" id="PS50052">
    <property type="entry name" value="GUANYLATE_KINASE_2"/>
    <property type="match status" value="1"/>
</dbReference>
<dbReference type="InterPro" id="IPR017665">
    <property type="entry name" value="Guanylate_kinase"/>
</dbReference>
<dbReference type="KEGG" id="bfu:BCIN_04g05910"/>
<dbReference type="Pfam" id="PF00625">
    <property type="entry name" value="Guanylate_kin"/>
    <property type="match status" value="1"/>
</dbReference>
<evidence type="ECO:0000256" key="7">
    <source>
        <dbReference type="ARBA" id="ARBA00022840"/>
    </source>
</evidence>
<evidence type="ECO:0000256" key="2">
    <source>
        <dbReference type="ARBA" id="ARBA00012961"/>
    </source>
</evidence>
<dbReference type="FunFam" id="3.30.63.10:FF:000002">
    <property type="entry name" value="Guanylate kinase 1"/>
    <property type="match status" value="1"/>
</dbReference>
<name>A0A384JG52_BOTFB</name>
<sequence length="257" mass="28764">MCFLQPPLLRHSILRKTSIAVRFPRTSSRSLSTGIFTKIVNMSPIPPTTNPIIISGPSGVGKGTLYSRLLANHPSLFTTSISHTTRAPRPGEQRDVDYYYVSMEEFEAMIAAGDFVEHAKFGGNRYGTSRKMIEQKRGEGKIVVLDIEMEGVKQIHSLSPPFPARYVFISPPSTADLSPYQVLEKRLRGRGTEKEESIQKRLEQAKLELEYSKTEGVHDKIIVNDDLEVAYKELEDYIFGKEGKAADEKEAGVSVQD</sequence>
<proteinExistence type="inferred from homology"/>
<dbReference type="Gene3D" id="3.40.50.300">
    <property type="entry name" value="P-loop containing nucleotide triphosphate hydrolases"/>
    <property type="match status" value="1"/>
</dbReference>
<reference evidence="10 11" key="1">
    <citation type="journal article" date="2011" name="PLoS Genet.">
        <title>Genomic analysis of the necrotrophic fungal pathogens Sclerotinia sclerotiorum and Botrytis cinerea.</title>
        <authorList>
            <person name="Amselem J."/>
            <person name="Cuomo C.A."/>
            <person name="van Kan J.A."/>
            <person name="Viaud M."/>
            <person name="Benito E.P."/>
            <person name="Couloux A."/>
            <person name="Coutinho P.M."/>
            <person name="de Vries R.P."/>
            <person name="Dyer P.S."/>
            <person name="Fillinger S."/>
            <person name="Fournier E."/>
            <person name="Gout L."/>
            <person name="Hahn M."/>
            <person name="Kohn L."/>
            <person name="Lapalu N."/>
            <person name="Plummer K.M."/>
            <person name="Pradier J.M."/>
            <person name="Quevillon E."/>
            <person name="Sharon A."/>
            <person name="Simon A."/>
            <person name="ten Have A."/>
            <person name="Tudzynski B."/>
            <person name="Tudzynski P."/>
            <person name="Wincker P."/>
            <person name="Andrew M."/>
            <person name="Anthouard V."/>
            <person name="Beever R.E."/>
            <person name="Beffa R."/>
            <person name="Benoit I."/>
            <person name="Bouzid O."/>
            <person name="Brault B."/>
            <person name="Chen Z."/>
            <person name="Choquer M."/>
            <person name="Collemare J."/>
            <person name="Cotton P."/>
            <person name="Danchin E.G."/>
            <person name="Da Silva C."/>
            <person name="Gautier A."/>
            <person name="Giraud C."/>
            <person name="Giraud T."/>
            <person name="Gonzalez C."/>
            <person name="Grossetete S."/>
            <person name="Guldener U."/>
            <person name="Henrissat B."/>
            <person name="Howlett B.J."/>
            <person name="Kodira C."/>
            <person name="Kretschmer M."/>
            <person name="Lappartient A."/>
            <person name="Leroch M."/>
            <person name="Levis C."/>
            <person name="Mauceli E."/>
            <person name="Neuveglise C."/>
            <person name="Oeser B."/>
            <person name="Pearson M."/>
            <person name="Poulain J."/>
            <person name="Poussereau N."/>
            <person name="Quesneville H."/>
            <person name="Rascle C."/>
            <person name="Schumacher J."/>
            <person name="Segurens B."/>
            <person name="Sexton A."/>
            <person name="Silva E."/>
            <person name="Sirven C."/>
            <person name="Soanes D.M."/>
            <person name="Talbot N.J."/>
            <person name="Templeton M."/>
            <person name="Yandava C."/>
            <person name="Yarden O."/>
            <person name="Zeng Q."/>
            <person name="Rollins J.A."/>
            <person name="Lebrun M.H."/>
            <person name="Dickman M."/>
        </authorList>
    </citation>
    <scope>NUCLEOTIDE SEQUENCE [LARGE SCALE GENOMIC DNA]</scope>
    <source>
        <strain evidence="10 11">B05.10</strain>
    </source>
</reference>
<evidence type="ECO:0000256" key="6">
    <source>
        <dbReference type="ARBA" id="ARBA00022777"/>
    </source>
</evidence>
<dbReference type="EMBL" id="CP009808">
    <property type="protein sequence ID" value="ATZ49441.1"/>
    <property type="molecule type" value="Genomic_DNA"/>
</dbReference>
<dbReference type="InterPro" id="IPR008145">
    <property type="entry name" value="GK/Ca_channel_bsu"/>
</dbReference>
<dbReference type="Gene3D" id="3.30.63.10">
    <property type="entry name" value="Guanylate Kinase phosphate binding domain"/>
    <property type="match status" value="1"/>
</dbReference>
<evidence type="ECO:0000256" key="1">
    <source>
        <dbReference type="ARBA" id="ARBA00005790"/>
    </source>
</evidence>
<dbReference type="PANTHER" id="PTHR23117:SF13">
    <property type="entry name" value="GUANYLATE KINASE"/>
    <property type="match status" value="1"/>
</dbReference>
<evidence type="ECO:0000256" key="8">
    <source>
        <dbReference type="ARBA" id="ARBA00030128"/>
    </source>
</evidence>
<protein>
    <recommendedName>
        <fullName evidence="3">Guanylate kinase</fullName>
        <ecNumber evidence="2">2.7.4.8</ecNumber>
    </recommendedName>
    <alternativeName>
        <fullName evidence="8">GMP kinase</fullName>
    </alternativeName>
</protein>
<comment type="similarity">
    <text evidence="1">Belongs to the guanylate kinase family.</text>
</comment>
<dbReference type="EC" id="2.7.4.8" evidence="2"/>
<dbReference type="InterPro" id="IPR027417">
    <property type="entry name" value="P-loop_NTPase"/>
</dbReference>
<keyword evidence="7" id="KW-0067">ATP-binding</keyword>
<keyword evidence="5" id="KW-0547">Nucleotide-binding</keyword>
<reference evidence="10 11" key="3">
    <citation type="journal article" date="2017" name="Mol. Plant Pathol.">
        <title>A gapless genome sequence of the fungus Botrytis cinerea.</title>
        <authorList>
            <person name="Van Kan J.A."/>
            <person name="Stassen J.H."/>
            <person name="Mosbach A."/>
            <person name="Van Der Lee T.A."/>
            <person name="Faino L."/>
            <person name="Farmer A.D."/>
            <person name="Papasotiriou D.G."/>
            <person name="Zhou S."/>
            <person name="Seidl M.F."/>
            <person name="Cottam E."/>
            <person name="Edel D."/>
            <person name="Hahn M."/>
            <person name="Schwartz D.C."/>
            <person name="Dietrich R.A."/>
            <person name="Widdison S."/>
            <person name="Scalliet G."/>
        </authorList>
    </citation>
    <scope>NUCLEOTIDE SEQUENCE [LARGE SCALE GENOMIC DNA]</scope>
    <source>
        <strain evidence="10 11">B05.10</strain>
    </source>
</reference>
<accession>A0A384JG52</accession>
<feature type="domain" description="Guanylate kinase-like" evidence="9">
    <location>
        <begin position="49"/>
        <end position="239"/>
    </location>
</feature>
<dbReference type="RefSeq" id="XP_001557747.2">
    <property type="nucleotide sequence ID" value="XM_001557697.2"/>
</dbReference>
<keyword evidence="6" id="KW-0418">Kinase</keyword>